<accession>A0A0M4DJ32</accession>
<name>A0A0M4DJ32_9BACT</name>
<reference evidence="1 2" key="1">
    <citation type="submission" date="2015-07" db="EMBL/GenBank/DDBJ databases">
        <title>Isolation and Genomic Characterization of a Novel Halophilic Metal-Reducing Deltaproteobacterium from the Deep Subsurface.</title>
        <authorList>
            <person name="Badalamenti J.P."/>
            <person name="Summers Z.M."/>
            <person name="Gralnick J.A."/>
            <person name="Bond D.R."/>
        </authorList>
    </citation>
    <scope>NUCLEOTIDE SEQUENCE [LARGE SCALE GENOMIC DNA]</scope>
    <source>
        <strain evidence="1 2">WTL</strain>
    </source>
</reference>
<dbReference type="InterPro" id="IPR009387">
    <property type="entry name" value="HigB-2"/>
</dbReference>
<dbReference type="EMBL" id="CP010802">
    <property type="protein sequence ID" value="ALC17032.1"/>
    <property type="molecule type" value="Genomic_DNA"/>
</dbReference>
<organism evidence="1 2">
    <name type="scientific">Desulfuromonas soudanensis</name>
    <dbReference type="NCBI Taxonomy" id="1603606"/>
    <lineage>
        <taxon>Bacteria</taxon>
        <taxon>Pseudomonadati</taxon>
        <taxon>Thermodesulfobacteriota</taxon>
        <taxon>Desulfuromonadia</taxon>
        <taxon>Desulfuromonadales</taxon>
        <taxon>Desulfuromonadaceae</taxon>
        <taxon>Desulfuromonas</taxon>
    </lineage>
</organism>
<gene>
    <name evidence="1" type="ORF">DSOUD_2268</name>
</gene>
<dbReference type="STRING" id="1603606.DSOUD_2268"/>
<dbReference type="KEGG" id="des:DSOUD_2268"/>
<evidence type="ECO:0000313" key="1">
    <source>
        <dbReference type="EMBL" id="ALC17032.1"/>
    </source>
</evidence>
<dbReference type="Pfam" id="PF06296">
    <property type="entry name" value="RelE"/>
    <property type="match status" value="1"/>
</dbReference>
<protein>
    <recommendedName>
        <fullName evidence="3">Type II toxin-antitoxin system RelE/ParE family toxin</fullName>
    </recommendedName>
</protein>
<sequence>MSCMILKTRHFNRWAKKAGLSDKALSEAVVEMVGGLIDAVLGNGIVKKRIALPGQGKRGSTRTLLATNRGDRWIFVYGFEKNQRSNISDRELEALKMLAVDLLSLSKEQIAAAIDSGALLEVLHETNKN</sequence>
<keyword evidence="2" id="KW-1185">Reference proteome</keyword>
<proteinExistence type="predicted"/>
<evidence type="ECO:0008006" key="3">
    <source>
        <dbReference type="Google" id="ProtNLM"/>
    </source>
</evidence>
<evidence type="ECO:0000313" key="2">
    <source>
        <dbReference type="Proteomes" id="UP000057158"/>
    </source>
</evidence>
<dbReference type="PIRSF" id="PIRSF018634">
    <property type="entry name" value="UCP018634"/>
    <property type="match status" value="1"/>
</dbReference>
<dbReference type="Proteomes" id="UP000057158">
    <property type="component" value="Chromosome"/>
</dbReference>
<dbReference type="AlphaFoldDB" id="A0A0M4DJ32"/>